<feature type="region of interest" description="Disordered" evidence="1">
    <location>
        <begin position="509"/>
        <end position="530"/>
    </location>
</feature>
<evidence type="ECO:0000256" key="1">
    <source>
        <dbReference type="SAM" id="MobiDB-lite"/>
    </source>
</evidence>
<organism evidence="2 3">
    <name type="scientific">Halteria grandinella</name>
    <dbReference type="NCBI Taxonomy" id="5974"/>
    <lineage>
        <taxon>Eukaryota</taxon>
        <taxon>Sar</taxon>
        <taxon>Alveolata</taxon>
        <taxon>Ciliophora</taxon>
        <taxon>Intramacronucleata</taxon>
        <taxon>Spirotrichea</taxon>
        <taxon>Stichotrichia</taxon>
        <taxon>Sporadotrichida</taxon>
        <taxon>Halteriidae</taxon>
        <taxon>Halteria</taxon>
    </lineage>
</organism>
<proteinExistence type="predicted"/>
<dbReference type="InterPro" id="IPR011993">
    <property type="entry name" value="PH-like_dom_sf"/>
</dbReference>
<name>A0A8J8P166_HALGN</name>
<evidence type="ECO:0000313" key="3">
    <source>
        <dbReference type="Proteomes" id="UP000785679"/>
    </source>
</evidence>
<dbReference type="AlphaFoldDB" id="A0A8J8P166"/>
<feature type="region of interest" description="Disordered" evidence="1">
    <location>
        <begin position="144"/>
        <end position="172"/>
    </location>
</feature>
<protein>
    <submittedName>
        <fullName evidence="2">Uncharacterized protein</fullName>
    </submittedName>
</protein>
<dbReference type="Gene3D" id="2.30.29.30">
    <property type="entry name" value="Pleckstrin-homology domain (PH domain)/Phosphotyrosine-binding domain (PTB)"/>
    <property type="match status" value="1"/>
</dbReference>
<keyword evidence="3" id="KW-1185">Reference proteome</keyword>
<dbReference type="Proteomes" id="UP000785679">
    <property type="component" value="Unassembled WGS sequence"/>
</dbReference>
<evidence type="ECO:0000313" key="2">
    <source>
        <dbReference type="EMBL" id="TNV86047.1"/>
    </source>
</evidence>
<reference evidence="2" key="1">
    <citation type="submission" date="2019-06" db="EMBL/GenBank/DDBJ databases">
        <authorList>
            <person name="Zheng W."/>
        </authorList>
    </citation>
    <scope>NUCLEOTIDE SEQUENCE</scope>
    <source>
        <strain evidence="2">QDHG01</strain>
    </source>
</reference>
<feature type="region of interest" description="Disordered" evidence="1">
    <location>
        <begin position="80"/>
        <end position="100"/>
    </location>
</feature>
<dbReference type="EMBL" id="RRYP01001359">
    <property type="protein sequence ID" value="TNV86047.1"/>
    <property type="molecule type" value="Genomic_DNA"/>
</dbReference>
<comment type="caution">
    <text evidence="2">The sequence shown here is derived from an EMBL/GenBank/DDBJ whole genome shotgun (WGS) entry which is preliminary data.</text>
</comment>
<feature type="compositionally biased region" description="Polar residues" evidence="1">
    <location>
        <begin position="80"/>
        <end position="90"/>
    </location>
</feature>
<accession>A0A8J8P166</accession>
<feature type="compositionally biased region" description="Low complexity" evidence="1">
    <location>
        <begin position="157"/>
        <end position="171"/>
    </location>
</feature>
<gene>
    <name evidence="2" type="ORF">FGO68_gene10399</name>
</gene>
<sequence length="997" mass="116727">MAVNPLTEKNLTLGNKAQSSKFLVQQTVHRKPMTLAKKYDIEEREVYIQDECEVVVKKAPVKQKTNVAIYRDYRIMDSLGSKSSQMGDNTQKNKDLKDQTGASRKLFQEFKEMTCQQFMKHQQGSQIHQPEGLIRGVDHSRPSRFTILNDDNDVQTSLENPSSDDSLSNNDINQMHRKKDFDDKFPLMAKPAAVIESVQSMVSDFMREEEFKKLRLHSSNLNPVILLSPADFSLTGEYKPALLTPSRAEESKKSSEDCKLGENFAMLFRQITAARRSSAGFAILDEDIKQLKVLEGYSRRATKKIQITEELTDQLKNSFHKRQQHVERLSKFNNYVNNPIARKHYVDSILDLLKIGIRVEKFHYSKQGSKVCTLRLSEDFRAIYWEYDDQKLPSRLMDRQLKLREVENVMYGPQSFTFRYYKFKYLTEHLEWGIEREKAREAKKKKREEDQLSYSSDEDYYPHAPAPKYYAWQVVSLKSQERTLDFAIQEESLMVKFLQAMNLVTQVVGKNGNRNRSKSKEDVNKAKRQNSNSKIDIELNTRAKLMPGFIYKLMRIKMKIAYHAQQKQMSITEYFVTALIKTYRELREDELKAEGIWDEFMDEDFGDDLKMQIEFTMKMKNLMAIGNAFQTKVQGFATLQKIRAKLMYSRLKFERYIAMQWDFGVNPCLYIPDELRISFYPQSYQYYDSVPLIFAKYIIKRVTRGRVVDAFGLILKKKTMSLRKINSGQKAREMLNGGGRLFRCFSPTSSKGKRASSTPADQMMMILQQIKETEKARQQLLRENTLSEVRPIKSKGTPLIKRSTMIKAYLKLLSQLQEMEGEEFDAQKLLQKQLHMRQLMGLKYKGRYLEETKLFEMEVKQLPSLESQQKVREAFEKECLDRLYDVILDISHSTSVEQRHSIVNTQIYKEYFYFNPIYNSLLAKRSQVLDRCNENEESAKLFMKVNPNLRMGVTYHRKRQCNWVENQRRNNDIDNIYKELTPAVGDKRGSVPEAVSK</sequence>